<accession>A0ACC2KHM2</accession>
<gene>
    <name evidence="1" type="ORF">MRB53_029110</name>
</gene>
<dbReference type="Proteomes" id="UP001234297">
    <property type="component" value="Chromosome 9"/>
</dbReference>
<proteinExistence type="predicted"/>
<protein>
    <submittedName>
        <fullName evidence="1">Uncharacterized protein</fullName>
    </submittedName>
</protein>
<dbReference type="EMBL" id="CM056817">
    <property type="protein sequence ID" value="KAJ8620581.1"/>
    <property type="molecule type" value="Genomic_DNA"/>
</dbReference>
<name>A0ACC2KHM2_PERAE</name>
<keyword evidence="2" id="KW-1185">Reference proteome</keyword>
<sequence>MDEQEQKLILTSVFGDSSSETEAEDICNSISVVEKNPNWDRVKEIEGLWLCQDFLSPERQALLLSSIEREGWFTTASHNQAMRFGDLPEWAIELSSFIREAICCNDGFYPDLCEDPTTYQDKAKACPLSLELLWREPLFDQLIVNVYQPGEGICAHVDLMRFDDGIAIVSLESACVMRFTRVKSEACDSEDGEFKEEGSHMMMVPVFLPPGSLVLMSGEARYLWKHEINRKPGFQVWEGHEINQRRRTSVTLRKLCQPNACLLASGTTGEQKSE</sequence>
<evidence type="ECO:0000313" key="1">
    <source>
        <dbReference type="EMBL" id="KAJ8620581.1"/>
    </source>
</evidence>
<reference evidence="1 2" key="1">
    <citation type="journal article" date="2022" name="Hortic Res">
        <title>A haplotype resolved chromosomal level avocado genome allows analysis of novel avocado genes.</title>
        <authorList>
            <person name="Nath O."/>
            <person name="Fletcher S.J."/>
            <person name="Hayward A."/>
            <person name="Shaw L.M."/>
            <person name="Masouleh A.K."/>
            <person name="Furtado A."/>
            <person name="Henry R.J."/>
            <person name="Mitter N."/>
        </authorList>
    </citation>
    <scope>NUCLEOTIDE SEQUENCE [LARGE SCALE GENOMIC DNA]</scope>
    <source>
        <strain evidence="2">cv. Hass</strain>
    </source>
</reference>
<organism evidence="1 2">
    <name type="scientific">Persea americana</name>
    <name type="common">Avocado</name>
    <dbReference type="NCBI Taxonomy" id="3435"/>
    <lineage>
        <taxon>Eukaryota</taxon>
        <taxon>Viridiplantae</taxon>
        <taxon>Streptophyta</taxon>
        <taxon>Embryophyta</taxon>
        <taxon>Tracheophyta</taxon>
        <taxon>Spermatophyta</taxon>
        <taxon>Magnoliopsida</taxon>
        <taxon>Magnoliidae</taxon>
        <taxon>Laurales</taxon>
        <taxon>Lauraceae</taxon>
        <taxon>Persea</taxon>
    </lineage>
</organism>
<evidence type="ECO:0000313" key="2">
    <source>
        <dbReference type="Proteomes" id="UP001234297"/>
    </source>
</evidence>
<comment type="caution">
    <text evidence="1">The sequence shown here is derived from an EMBL/GenBank/DDBJ whole genome shotgun (WGS) entry which is preliminary data.</text>
</comment>